<dbReference type="VEuPathDB" id="FungiDB:VP01_2935g1"/>
<dbReference type="EMBL" id="LAVV01007874">
    <property type="protein sequence ID" value="KNZ54482.1"/>
    <property type="molecule type" value="Genomic_DNA"/>
</dbReference>
<sequence length="95" mass="10838">MGRTDEAGRGILSLTLCIIVIDYLTAWSGCSHHTRLWDNSDLNQNKEKYFFPRPNLAALCFFNEHCIGTLKGRFQLLKGLFLGLLSEETMDQITK</sequence>
<dbReference type="AlphaFoldDB" id="A0A0L6V1W7"/>
<keyword evidence="2" id="KW-1185">Reference proteome</keyword>
<gene>
    <name evidence="1" type="ORF">VP01_2935g1</name>
</gene>
<reference evidence="1 2" key="1">
    <citation type="submission" date="2015-08" db="EMBL/GenBank/DDBJ databases">
        <title>Next Generation Sequencing and Analysis of the Genome of Puccinia sorghi L Schw, the Causal Agent of Maize Common Rust.</title>
        <authorList>
            <person name="Rochi L."/>
            <person name="Burguener G."/>
            <person name="Darino M."/>
            <person name="Turjanski A."/>
            <person name="Kreff E."/>
            <person name="Dieguez M.J."/>
            <person name="Sacco F."/>
        </authorList>
    </citation>
    <scope>NUCLEOTIDE SEQUENCE [LARGE SCALE GENOMIC DNA]</scope>
    <source>
        <strain evidence="1 2">RO10H11247</strain>
    </source>
</reference>
<organism evidence="1 2">
    <name type="scientific">Puccinia sorghi</name>
    <dbReference type="NCBI Taxonomy" id="27349"/>
    <lineage>
        <taxon>Eukaryota</taxon>
        <taxon>Fungi</taxon>
        <taxon>Dikarya</taxon>
        <taxon>Basidiomycota</taxon>
        <taxon>Pucciniomycotina</taxon>
        <taxon>Pucciniomycetes</taxon>
        <taxon>Pucciniales</taxon>
        <taxon>Pucciniaceae</taxon>
        <taxon>Puccinia</taxon>
    </lineage>
</organism>
<name>A0A0L6V1W7_9BASI</name>
<dbReference type="Proteomes" id="UP000037035">
    <property type="component" value="Unassembled WGS sequence"/>
</dbReference>
<evidence type="ECO:0000313" key="2">
    <source>
        <dbReference type="Proteomes" id="UP000037035"/>
    </source>
</evidence>
<comment type="caution">
    <text evidence="1">The sequence shown here is derived from an EMBL/GenBank/DDBJ whole genome shotgun (WGS) entry which is preliminary data.</text>
</comment>
<protein>
    <submittedName>
        <fullName evidence="1">Uncharacterized protein</fullName>
    </submittedName>
</protein>
<evidence type="ECO:0000313" key="1">
    <source>
        <dbReference type="EMBL" id="KNZ54482.1"/>
    </source>
</evidence>
<proteinExistence type="predicted"/>
<accession>A0A0L6V1W7</accession>